<dbReference type="EMBL" id="JAHFXF010000043">
    <property type="protein sequence ID" value="KAG9698932.1"/>
    <property type="molecule type" value="Genomic_DNA"/>
</dbReference>
<evidence type="ECO:0000313" key="3">
    <source>
        <dbReference type="Proteomes" id="UP000779574"/>
    </source>
</evidence>
<dbReference type="PROSITE" id="PS50097">
    <property type="entry name" value="BTB"/>
    <property type="match status" value="1"/>
</dbReference>
<dbReference type="Gene3D" id="3.30.710.10">
    <property type="entry name" value="Potassium Channel Kv1.1, Chain A"/>
    <property type="match status" value="1"/>
</dbReference>
<dbReference type="AlphaFoldDB" id="A0A9P8JCA7"/>
<feature type="non-terminal residue" evidence="2">
    <location>
        <position position="1"/>
    </location>
</feature>
<reference evidence="2" key="2">
    <citation type="submission" date="2021-08" db="EMBL/GenBank/DDBJ databases">
        <authorList>
            <person name="Gostincar C."/>
            <person name="Sun X."/>
            <person name="Song Z."/>
            <person name="Gunde-Cimerman N."/>
        </authorList>
    </citation>
    <scope>NUCLEOTIDE SEQUENCE</scope>
    <source>
        <strain evidence="2">EXF-9911</strain>
    </source>
</reference>
<dbReference type="Proteomes" id="UP000779574">
    <property type="component" value="Unassembled WGS sequence"/>
</dbReference>
<organism evidence="2 3">
    <name type="scientific">Aureobasidium melanogenum</name>
    <name type="common">Aureobasidium pullulans var. melanogenum</name>
    <dbReference type="NCBI Taxonomy" id="46634"/>
    <lineage>
        <taxon>Eukaryota</taxon>
        <taxon>Fungi</taxon>
        <taxon>Dikarya</taxon>
        <taxon>Ascomycota</taxon>
        <taxon>Pezizomycotina</taxon>
        <taxon>Dothideomycetes</taxon>
        <taxon>Dothideomycetidae</taxon>
        <taxon>Dothideales</taxon>
        <taxon>Saccotheciaceae</taxon>
        <taxon>Aureobasidium</taxon>
    </lineage>
</organism>
<evidence type="ECO:0000259" key="1">
    <source>
        <dbReference type="PROSITE" id="PS50097"/>
    </source>
</evidence>
<dbReference type="SMART" id="SM00225">
    <property type="entry name" value="BTB"/>
    <property type="match status" value="1"/>
</dbReference>
<comment type="caution">
    <text evidence="2">The sequence shown here is derived from an EMBL/GenBank/DDBJ whole genome shotgun (WGS) entry which is preliminary data.</text>
</comment>
<evidence type="ECO:0000313" key="2">
    <source>
        <dbReference type="EMBL" id="KAG9698932.1"/>
    </source>
</evidence>
<dbReference type="Pfam" id="PF00651">
    <property type="entry name" value="BTB"/>
    <property type="match status" value="1"/>
</dbReference>
<accession>A0A9P8JCA7</accession>
<dbReference type="InterPro" id="IPR000210">
    <property type="entry name" value="BTB/POZ_dom"/>
</dbReference>
<feature type="domain" description="BTB" evidence="1">
    <location>
        <begin position="24"/>
        <end position="83"/>
    </location>
</feature>
<sequence>MASEHKANTTFGSSFGLFNDPTHKDVTLVFGDTDHPTHRRVHKILFAAKSKYFSKLFKEMNDDICKLEVGDCNSVEAMIRHVYGLAFNKILDESGNPMEHGCTDFLLDVYQVADHYQLEDLRDEVASKLGSQIGSLYWGCQAKLWRFADKFDKYPEHEAIYGGEPVHGWIAFIINHFKQLREQQDFRDTVLGRAYFLMTFFLETHGISKFDKTRGAFVCSSCVKNNLDKDHKKCVVCKEKENTSE</sequence>
<dbReference type="InterPro" id="IPR011333">
    <property type="entry name" value="SKP1/BTB/POZ_sf"/>
</dbReference>
<dbReference type="SUPFAM" id="SSF54695">
    <property type="entry name" value="POZ domain"/>
    <property type="match status" value="1"/>
</dbReference>
<proteinExistence type="predicted"/>
<protein>
    <recommendedName>
        <fullName evidence="1">BTB domain-containing protein</fullName>
    </recommendedName>
</protein>
<gene>
    <name evidence="2" type="ORF">KCU76_g1885</name>
</gene>
<dbReference type="PANTHER" id="PTHR24413">
    <property type="entry name" value="SPECKLE-TYPE POZ PROTEIN"/>
    <property type="match status" value="1"/>
</dbReference>
<name>A0A9P8JCA7_AURME</name>
<dbReference type="OrthoDB" id="6359816at2759"/>
<reference evidence="2" key="1">
    <citation type="journal article" date="2021" name="J Fungi (Basel)">
        <title>Virulence traits and population genomics of the black yeast Aureobasidium melanogenum.</title>
        <authorList>
            <person name="Cernosa A."/>
            <person name="Sun X."/>
            <person name="Gostincar C."/>
            <person name="Fang C."/>
            <person name="Gunde-Cimerman N."/>
            <person name="Song Z."/>
        </authorList>
    </citation>
    <scope>NUCLEOTIDE SEQUENCE</scope>
    <source>
        <strain evidence="2">EXF-9911</strain>
    </source>
</reference>